<reference evidence="10" key="1">
    <citation type="submission" date="2020-06" db="EMBL/GenBank/DDBJ databases">
        <title>Nostoc edaphicum CCNP1411 genome.</title>
        <authorList>
            <person name="Fidor A."/>
            <person name="Grabski M."/>
            <person name="Gawor J."/>
            <person name="Gromadka R."/>
            <person name="Wegrzyn G."/>
            <person name="Mazur-Marzec H."/>
        </authorList>
    </citation>
    <scope>NUCLEOTIDE SEQUENCE [LARGE SCALE GENOMIC DNA]</scope>
    <source>
        <strain evidence="10">CCNP1411</strain>
    </source>
</reference>
<protein>
    <submittedName>
        <fullName evidence="9">Four-carbon acid sugar kinase family protein</fullName>
    </submittedName>
</protein>
<dbReference type="GO" id="GO:0016301">
    <property type="term" value="F:kinase activity"/>
    <property type="evidence" value="ECO:0007669"/>
    <property type="project" value="UniProtKB-KW"/>
</dbReference>
<proteinExistence type="inferred from homology"/>
<dbReference type="InterPro" id="IPR037051">
    <property type="entry name" value="4-carb_acid_sugar_kinase_N_sf"/>
</dbReference>
<keyword evidence="5" id="KW-0067">ATP-binding</keyword>
<keyword evidence="3" id="KW-0547">Nucleotide-binding</keyword>
<keyword evidence="10" id="KW-1185">Reference proteome</keyword>
<dbReference type="SUPFAM" id="SSF142764">
    <property type="entry name" value="YgbK-like"/>
    <property type="match status" value="1"/>
</dbReference>
<evidence type="ECO:0000313" key="9">
    <source>
        <dbReference type="EMBL" id="QMS88625.1"/>
    </source>
</evidence>
<evidence type="ECO:0000256" key="1">
    <source>
        <dbReference type="ARBA" id="ARBA00005715"/>
    </source>
</evidence>
<dbReference type="GO" id="GO:0005524">
    <property type="term" value="F:ATP binding"/>
    <property type="evidence" value="ECO:0007669"/>
    <property type="project" value="UniProtKB-KW"/>
</dbReference>
<keyword evidence="2" id="KW-0808">Transferase</keyword>
<evidence type="ECO:0000259" key="8">
    <source>
        <dbReference type="Pfam" id="PF17042"/>
    </source>
</evidence>
<name>A0A7D7QME5_9NOSO</name>
<evidence type="ECO:0000259" key="7">
    <source>
        <dbReference type="Pfam" id="PF07005"/>
    </source>
</evidence>
<evidence type="ECO:0000256" key="3">
    <source>
        <dbReference type="ARBA" id="ARBA00022741"/>
    </source>
</evidence>
<dbReference type="Pfam" id="PF07005">
    <property type="entry name" value="SBD_N"/>
    <property type="match status" value="1"/>
</dbReference>
<dbReference type="RefSeq" id="WP_181931762.1">
    <property type="nucleotide sequence ID" value="NZ_CP054698.1"/>
</dbReference>
<evidence type="ECO:0000256" key="2">
    <source>
        <dbReference type="ARBA" id="ARBA00022679"/>
    </source>
</evidence>
<keyword evidence="4 9" id="KW-0418">Kinase</keyword>
<keyword evidence="6" id="KW-0119">Carbohydrate metabolism</keyword>
<feature type="domain" description="Four-carbon acid sugar kinase nucleotide binding" evidence="8">
    <location>
        <begin position="265"/>
        <end position="430"/>
    </location>
</feature>
<dbReference type="Gene3D" id="3.40.980.20">
    <property type="entry name" value="Four-carbon acid sugar kinase, nucleotide binding domain"/>
    <property type="match status" value="1"/>
</dbReference>
<dbReference type="EMBL" id="CP054698">
    <property type="protein sequence ID" value="QMS88625.1"/>
    <property type="molecule type" value="Genomic_DNA"/>
</dbReference>
<sequence>MSNKPKIIVLDDDPTGSQTVHSCLLLMHWDVDTLRSGLQDDSPILFVLTNTRSLTPESAASVTTEVCQNLKIALNAEGIDDFLIVSRSDSTLRGHYPIETDAIAQELGPFDAHFLVPAFFEGGRITRDSVHYLIIGGVTTPVHETEFARDSVFSYHHSYLPKYVEEKTQGRISAEAVERFLIADIRAGSLERLLQLNSNQCAVVDGETQDDLNRFAVDILAAASQGKRFLFRSAASILTALAALPPQPIAAEKMAQYVRQGKPGAVIVGSHVKKTTQQLEALLQVEGTVGIEVNVARLLNDDANQSAGLLTEIQESIQRIHNAGKTPVVYTSRQELSFKDVETRLEFGVKVSGLLMDIVRGLPSDIGFLISKGGITSNDVLSTGLALTSARLLGQILAGCSMVLTPSDHPQFPNLPVVLFPGNVGDADALGTVYQRLTKQS</sequence>
<dbReference type="KEGG" id="ned:HUN01_13850"/>
<evidence type="ECO:0000313" key="10">
    <source>
        <dbReference type="Proteomes" id="UP000514713"/>
    </source>
</evidence>
<dbReference type="InterPro" id="IPR031475">
    <property type="entry name" value="NBD_C"/>
</dbReference>
<gene>
    <name evidence="9" type="ORF">HUN01_13850</name>
</gene>
<accession>A0A7D7QME5</accession>
<dbReference type="AlphaFoldDB" id="A0A7D7QME5"/>
<dbReference type="InterPro" id="IPR042213">
    <property type="entry name" value="NBD_C_sf"/>
</dbReference>
<dbReference type="Pfam" id="PF17042">
    <property type="entry name" value="NBD_C"/>
    <property type="match status" value="1"/>
</dbReference>
<feature type="domain" description="Four-carbon acid sugar kinase N-terminal" evidence="7">
    <location>
        <begin position="7"/>
        <end position="241"/>
    </location>
</feature>
<evidence type="ECO:0000256" key="6">
    <source>
        <dbReference type="ARBA" id="ARBA00023277"/>
    </source>
</evidence>
<evidence type="ECO:0000256" key="5">
    <source>
        <dbReference type="ARBA" id="ARBA00022840"/>
    </source>
</evidence>
<organism evidence="9 10">
    <name type="scientific">Nostoc edaphicum CCNP1411</name>
    <dbReference type="NCBI Taxonomy" id="1472755"/>
    <lineage>
        <taxon>Bacteria</taxon>
        <taxon>Bacillati</taxon>
        <taxon>Cyanobacteriota</taxon>
        <taxon>Cyanophyceae</taxon>
        <taxon>Nostocales</taxon>
        <taxon>Nostocaceae</taxon>
        <taxon>Nostoc</taxon>
    </lineage>
</organism>
<comment type="similarity">
    <text evidence="1">Belongs to the four-carbon acid sugar kinase family.</text>
</comment>
<dbReference type="Proteomes" id="UP000514713">
    <property type="component" value="Chromosome"/>
</dbReference>
<dbReference type="InterPro" id="IPR010737">
    <property type="entry name" value="4-carb_acid_sugar_kinase_N"/>
</dbReference>
<dbReference type="Gene3D" id="3.40.50.10840">
    <property type="entry name" value="Putative sugar-binding, N-terminal domain"/>
    <property type="match status" value="1"/>
</dbReference>
<evidence type="ECO:0000256" key="4">
    <source>
        <dbReference type="ARBA" id="ARBA00022777"/>
    </source>
</evidence>